<dbReference type="Proteomes" id="UP000253772">
    <property type="component" value="Chromosome c2"/>
</dbReference>
<feature type="signal peptide" evidence="1">
    <location>
        <begin position="1"/>
        <end position="22"/>
    </location>
</feature>
<proteinExistence type="predicted"/>
<reference evidence="2 3" key="1">
    <citation type="submission" date="2019-03" db="EMBL/GenBank/DDBJ databases">
        <title>Comparative insights into the high quality Complete genome sequence of highly metal resistant Cupriavidus metallidurans strain BS1 isolated from a gold-copper mine.</title>
        <authorList>
            <person name="Mazhar H.S."/>
            <person name="Rensing C."/>
        </authorList>
    </citation>
    <scope>NUCLEOTIDE SEQUENCE [LARGE SCALE GENOMIC DNA]</scope>
    <source>
        <strain evidence="2 3">BS1</strain>
    </source>
</reference>
<feature type="chain" id="PRO_5019771703" evidence="1">
    <location>
        <begin position="23"/>
        <end position="159"/>
    </location>
</feature>
<dbReference type="EMBL" id="CP037901">
    <property type="protein sequence ID" value="QBP13836.1"/>
    <property type="molecule type" value="Genomic_DNA"/>
</dbReference>
<dbReference type="RefSeq" id="WP_017515026.1">
    <property type="nucleotide sequence ID" value="NZ_CP037901.1"/>
</dbReference>
<protein>
    <submittedName>
        <fullName evidence="2">Uncharacterized protein</fullName>
    </submittedName>
</protein>
<keyword evidence="1" id="KW-0732">Signal</keyword>
<gene>
    <name evidence="2" type="ORF">DDF84_030190</name>
</gene>
<accession>A0A482J124</accession>
<sequence length="159" mass="17032">MNPVKKAIFTLTLLGAPVPAFSASMIIDSIVERSAIETGAILRAQANVRSRLSYPGSASFSGVVTAFAPSGVGAHDEALAVCGWVLAVANSGKKTRTRFISLQAADTERPWQQADSIADIKHALSYVDDGIAESANFDRYWSACMQLSAEQRRTASRVR</sequence>
<evidence type="ECO:0000256" key="1">
    <source>
        <dbReference type="SAM" id="SignalP"/>
    </source>
</evidence>
<dbReference type="AlphaFoldDB" id="A0A482J124"/>
<organism evidence="2 3">
    <name type="scientific">Cupriavidus metallidurans</name>
    <dbReference type="NCBI Taxonomy" id="119219"/>
    <lineage>
        <taxon>Bacteria</taxon>
        <taxon>Pseudomonadati</taxon>
        <taxon>Pseudomonadota</taxon>
        <taxon>Betaproteobacteria</taxon>
        <taxon>Burkholderiales</taxon>
        <taxon>Burkholderiaceae</taxon>
        <taxon>Cupriavidus</taxon>
    </lineage>
</organism>
<evidence type="ECO:0000313" key="2">
    <source>
        <dbReference type="EMBL" id="QBP13836.1"/>
    </source>
</evidence>
<evidence type="ECO:0000313" key="3">
    <source>
        <dbReference type="Proteomes" id="UP000253772"/>
    </source>
</evidence>
<name>A0A482J124_9BURK</name>